<feature type="compositionally biased region" description="Basic and acidic residues" evidence="1">
    <location>
        <begin position="173"/>
        <end position="187"/>
    </location>
</feature>
<gene>
    <name evidence="2" type="ORF">C7999DRAFT_16401</name>
</gene>
<protein>
    <submittedName>
        <fullName evidence="2">Uncharacterized protein</fullName>
    </submittedName>
</protein>
<feature type="region of interest" description="Disordered" evidence="1">
    <location>
        <begin position="1"/>
        <end position="147"/>
    </location>
</feature>
<keyword evidence="3" id="KW-1185">Reference proteome</keyword>
<feature type="compositionally biased region" description="Polar residues" evidence="1">
    <location>
        <begin position="62"/>
        <end position="86"/>
    </location>
</feature>
<dbReference type="Proteomes" id="UP001303647">
    <property type="component" value="Unassembled WGS sequence"/>
</dbReference>
<dbReference type="EMBL" id="MU857702">
    <property type="protein sequence ID" value="KAK4245392.1"/>
    <property type="molecule type" value="Genomic_DNA"/>
</dbReference>
<feature type="compositionally biased region" description="Polar residues" evidence="1">
    <location>
        <begin position="104"/>
        <end position="114"/>
    </location>
</feature>
<dbReference type="AlphaFoldDB" id="A0AAN7CQI4"/>
<evidence type="ECO:0000313" key="2">
    <source>
        <dbReference type="EMBL" id="KAK4245392.1"/>
    </source>
</evidence>
<feature type="region of interest" description="Disordered" evidence="1">
    <location>
        <begin position="168"/>
        <end position="187"/>
    </location>
</feature>
<name>A0AAN7CQI4_9PEZI</name>
<evidence type="ECO:0000256" key="1">
    <source>
        <dbReference type="SAM" id="MobiDB-lite"/>
    </source>
</evidence>
<organism evidence="2 3">
    <name type="scientific">Corynascus novoguineensis</name>
    <dbReference type="NCBI Taxonomy" id="1126955"/>
    <lineage>
        <taxon>Eukaryota</taxon>
        <taxon>Fungi</taxon>
        <taxon>Dikarya</taxon>
        <taxon>Ascomycota</taxon>
        <taxon>Pezizomycotina</taxon>
        <taxon>Sordariomycetes</taxon>
        <taxon>Sordariomycetidae</taxon>
        <taxon>Sordariales</taxon>
        <taxon>Chaetomiaceae</taxon>
        <taxon>Corynascus</taxon>
    </lineage>
</organism>
<reference evidence="2" key="2">
    <citation type="submission" date="2023-05" db="EMBL/GenBank/DDBJ databases">
        <authorList>
            <consortium name="Lawrence Berkeley National Laboratory"/>
            <person name="Steindorff A."/>
            <person name="Hensen N."/>
            <person name="Bonometti L."/>
            <person name="Westerberg I."/>
            <person name="Brannstrom I.O."/>
            <person name="Guillou S."/>
            <person name="Cros-Aarteil S."/>
            <person name="Calhoun S."/>
            <person name="Haridas S."/>
            <person name="Kuo A."/>
            <person name="Mondo S."/>
            <person name="Pangilinan J."/>
            <person name="Riley R."/>
            <person name="Labutti K."/>
            <person name="Andreopoulos B."/>
            <person name="Lipzen A."/>
            <person name="Chen C."/>
            <person name="Yanf M."/>
            <person name="Daum C."/>
            <person name="Ng V."/>
            <person name="Clum A."/>
            <person name="Ohm R."/>
            <person name="Martin F."/>
            <person name="Silar P."/>
            <person name="Natvig D."/>
            <person name="Lalanne C."/>
            <person name="Gautier V."/>
            <person name="Ament-Velasquez S.L."/>
            <person name="Kruys A."/>
            <person name="Hutchinson M.I."/>
            <person name="Powell A.J."/>
            <person name="Barry K."/>
            <person name="Miller A.N."/>
            <person name="Grigoriev I.V."/>
            <person name="Debuchy R."/>
            <person name="Gladieux P."/>
            <person name="Thoren M.H."/>
            <person name="Johannesson H."/>
        </authorList>
    </citation>
    <scope>NUCLEOTIDE SEQUENCE</scope>
    <source>
        <strain evidence="2">CBS 359.72</strain>
    </source>
</reference>
<reference evidence="2" key="1">
    <citation type="journal article" date="2023" name="Mol. Phylogenet. Evol.">
        <title>Genome-scale phylogeny and comparative genomics of the fungal order Sordariales.</title>
        <authorList>
            <person name="Hensen N."/>
            <person name="Bonometti L."/>
            <person name="Westerberg I."/>
            <person name="Brannstrom I.O."/>
            <person name="Guillou S."/>
            <person name="Cros-Aarteil S."/>
            <person name="Calhoun S."/>
            <person name="Haridas S."/>
            <person name="Kuo A."/>
            <person name="Mondo S."/>
            <person name="Pangilinan J."/>
            <person name="Riley R."/>
            <person name="LaButti K."/>
            <person name="Andreopoulos B."/>
            <person name="Lipzen A."/>
            <person name="Chen C."/>
            <person name="Yan M."/>
            <person name="Daum C."/>
            <person name="Ng V."/>
            <person name="Clum A."/>
            <person name="Steindorff A."/>
            <person name="Ohm R.A."/>
            <person name="Martin F."/>
            <person name="Silar P."/>
            <person name="Natvig D.O."/>
            <person name="Lalanne C."/>
            <person name="Gautier V."/>
            <person name="Ament-Velasquez S.L."/>
            <person name="Kruys A."/>
            <person name="Hutchinson M.I."/>
            <person name="Powell A.J."/>
            <person name="Barry K."/>
            <person name="Miller A.N."/>
            <person name="Grigoriev I.V."/>
            <person name="Debuchy R."/>
            <person name="Gladieux P."/>
            <person name="Hiltunen Thoren M."/>
            <person name="Johannesson H."/>
        </authorList>
    </citation>
    <scope>NUCLEOTIDE SEQUENCE</scope>
    <source>
        <strain evidence="2">CBS 359.72</strain>
    </source>
</reference>
<proteinExistence type="predicted"/>
<evidence type="ECO:0000313" key="3">
    <source>
        <dbReference type="Proteomes" id="UP001303647"/>
    </source>
</evidence>
<sequence>MIPSSISVCKCSGPHSVKQTDVTVPANPTSSTAAGLPIPSPAESSTSSLAPSERDYSPPTSPYNHRSPSQSATSMDTAASTVPSEKQQQEQQEEEEEGLKQAPKQPQRSHTTPAQAPASELDDRPVMPRRSATYIVAPEPLSRDYPKPTEEATLEEMLARKPCKHSLGHYLRNPKESNIHHEPRTEAEFAERARKFEETKRELRMDRERLASLA</sequence>
<feature type="compositionally biased region" description="Polar residues" evidence="1">
    <location>
        <begin position="17"/>
        <end position="33"/>
    </location>
</feature>
<comment type="caution">
    <text evidence="2">The sequence shown here is derived from an EMBL/GenBank/DDBJ whole genome shotgun (WGS) entry which is preliminary data.</text>
</comment>
<accession>A0AAN7CQI4</accession>